<dbReference type="InterPro" id="IPR008271">
    <property type="entry name" value="Ser/Thr_kinase_AS"/>
</dbReference>
<dbReference type="InterPro" id="IPR045269">
    <property type="entry name" value="Atg1-like"/>
</dbReference>
<evidence type="ECO:0000256" key="1">
    <source>
        <dbReference type="SAM" id="MobiDB-lite"/>
    </source>
</evidence>
<reference evidence="4 5" key="1">
    <citation type="submission" date="2024-03" db="EMBL/GenBank/DDBJ databases">
        <title>The Acrasis kona genome and developmental transcriptomes reveal deep origins of eukaryotic multicellular pathways.</title>
        <authorList>
            <person name="Sheikh S."/>
            <person name="Fu C.-J."/>
            <person name="Brown M.W."/>
            <person name="Baldauf S.L."/>
        </authorList>
    </citation>
    <scope>NUCLEOTIDE SEQUENCE [LARGE SCALE GENOMIC DNA]</scope>
    <source>
        <strain evidence="4 5">ATCC MYA-3509</strain>
    </source>
</reference>
<feature type="domain" description="N-acetyltransferase" evidence="3">
    <location>
        <begin position="526"/>
        <end position="722"/>
    </location>
</feature>
<dbReference type="Gene3D" id="3.40.630.30">
    <property type="match status" value="1"/>
</dbReference>
<evidence type="ECO:0000313" key="5">
    <source>
        <dbReference type="Proteomes" id="UP001431209"/>
    </source>
</evidence>
<dbReference type="GO" id="GO:0005524">
    <property type="term" value="F:ATP binding"/>
    <property type="evidence" value="ECO:0007669"/>
    <property type="project" value="InterPro"/>
</dbReference>
<evidence type="ECO:0000313" key="4">
    <source>
        <dbReference type="EMBL" id="KAL0491414.1"/>
    </source>
</evidence>
<dbReference type="PANTHER" id="PTHR24348:SF71">
    <property type="entry name" value="PROTEIN KINASE DOMAIN-CONTAINING PROTEIN"/>
    <property type="match status" value="1"/>
</dbReference>
<feature type="domain" description="Protein kinase" evidence="2">
    <location>
        <begin position="5"/>
        <end position="302"/>
    </location>
</feature>
<dbReference type="InterPro" id="IPR011009">
    <property type="entry name" value="Kinase-like_dom_sf"/>
</dbReference>
<dbReference type="GO" id="GO:0016747">
    <property type="term" value="F:acyltransferase activity, transferring groups other than amino-acyl groups"/>
    <property type="evidence" value="ECO:0007669"/>
    <property type="project" value="InterPro"/>
</dbReference>
<dbReference type="SUPFAM" id="SSF56112">
    <property type="entry name" value="Protein kinase-like (PK-like)"/>
    <property type="match status" value="1"/>
</dbReference>
<dbReference type="PROSITE" id="PS50011">
    <property type="entry name" value="PROTEIN_KINASE_DOM"/>
    <property type="match status" value="1"/>
</dbReference>
<sequence length="728" mass="83542">MMDQYYVIQLLGKGSEGHVLKCQYKKTQEIVAIKRIEIDTPEKANTTLNEAYRLISLSKDPHPNIVPYKRVFIHKYPSAHTMNVCLVMEYCPNGDLQTAIQKYWAPRRERSSSQTRSSSPVISTSLTAQTQEGTRVQCMPESIIIKHMIDVCEGLSFLHDHGLIHRDLKPNNLFLSQLNTVKIGDFGTIRAHENGGQQDSLVLTMCGTPNFMSPEMLNNETYDFRTDLFSLGIILLQMLTGKSYNLINQLNADPNLLTDTLREEILSHEYNVELFGMMTELVSRVPSKRPTASECLKRLKKLQSNAEQSGDITFTNCNTIKLFQENFDSIWLHILRFLDCVDLYHTIMTVDKRFYKLSQNDQVIWKPLCQGRLGDKLNVKQETKFNNSFTIKNLLSKKNSVVLSNPPSQSHQNVSYKKQLEWYVLHMESCIKKRIKSTMGMRLLHEIRPNQLDETARLLAQSYEKHPMYYYILTGIWIDQDIDRYHETVLNQQNENKNESNQSSVAVPVVTDATVSITSETIQANRAMKSLTKGQLESLEAIMKEILSTVIKYGRVWVVTLHDRYNQSHVVATCLWQNVYNNVLGQKIRNRVLKSVGTLIGLGPAAVLRLFRVLDWQEACYNKIMSQSNANGENHCWKLYALATSPSERCQGYANQVLQPVIKSANEDQYPCYTTVTDVTNLTFFLRMGFVIVGSKNNKKNAKKQNDPFESAVFYVMRRTDTIYVHCN</sequence>
<dbReference type="InterPro" id="IPR000719">
    <property type="entry name" value="Prot_kinase_dom"/>
</dbReference>
<dbReference type="GO" id="GO:0005737">
    <property type="term" value="C:cytoplasm"/>
    <property type="evidence" value="ECO:0007669"/>
    <property type="project" value="TreeGrafter"/>
</dbReference>
<dbReference type="PROSITE" id="PS51186">
    <property type="entry name" value="GNAT"/>
    <property type="match status" value="1"/>
</dbReference>
<dbReference type="Gene3D" id="3.30.200.20">
    <property type="entry name" value="Phosphorylase Kinase, domain 1"/>
    <property type="match status" value="1"/>
</dbReference>
<accession>A0AAW2ZRN2</accession>
<dbReference type="EMBL" id="JAOPGA020001798">
    <property type="protein sequence ID" value="KAL0491414.1"/>
    <property type="molecule type" value="Genomic_DNA"/>
</dbReference>
<organism evidence="4 5">
    <name type="scientific">Acrasis kona</name>
    <dbReference type="NCBI Taxonomy" id="1008807"/>
    <lineage>
        <taxon>Eukaryota</taxon>
        <taxon>Discoba</taxon>
        <taxon>Heterolobosea</taxon>
        <taxon>Tetramitia</taxon>
        <taxon>Eutetramitia</taxon>
        <taxon>Acrasidae</taxon>
        <taxon>Acrasis</taxon>
    </lineage>
</organism>
<name>A0AAW2ZRN2_9EUKA</name>
<evidence type="ECO:0000259" key="2">
    <source>
        <dbReference type="PROSITE" id="PS50011"/>
    </source>
</evidence>
<feature type="compositionally biased region" description="Low complexity" evidence="1">
    <location>
        <begin position="112"/>
        <end position="127"/>
    </location>
</feature>
<keyword evidence="4" id="KW-0418">Kinase</keyword>
<dbReference type="Proteomes" id="UP001431209">
    <property type="component" value="Unassembled WGS sequence"/>
</dbReference>
<dbReference type="InterPro" id="IPR016181">
    <property type="entry name" value="Acyl_CoA_acyltransferase"/>
</dbReference>
<dbReference type="GO" id="GO:0010506">
    <property type="term" value="P:regulation of autophagy"/>
    <property type="evidence" value="ECO:0007669"/>
    <property type="project" value="InterPro"/>
</dbReference>
<dbReference type="Pfam" id="PF00069">
    <property type="entry name" value="Pkinase"/>
    <property type="match status" value="1"/>
</dbReference>
<dbReference type="AlphaFoldDB" id="A0AAW2ZRN2"/>
<dbReference type="PROSITE" id="PS00108">
    <property type="entry name" value="PROTEIN_KINASE_ST"/>
    <property type="match status" value="1"/>
</dbReference>
<dbReference type="SUPFAM" id="SSF81383">
    <property type="entry name" value="F-box domain"/>
    <property type="match status" value="1"/>
</dbReference>
<dbReference type="SMART" id="SM00220">
    <property type="entry name" value="S_TKc"/>
    <property type="match status" value="1"/>
</dbReference>
<gene>
    <name evidence="4" type="ORF">AKO1_009850</name>
</gene>
<comment type="caution">
    <text evidence="4">The sequence shown here is derived from an EMBL/GenBank/DDBJ whole genome shotgun (WGS) entry which is preliminary data.</text>
</comment>
<dbReference type="GO" id="GO:0004674">
    <property type="term" value="F:protein serine/threonine kinase activity"/>
    <property type="evidence" value="ECO:0007669"/>
    <property type="project" value="InterPro"/>
</dbReference>
<dbReference type="PANTHER" id="PTHR24348">
    <property type="entry name" value="SERINE/THREONINE-PROTEIN KINASE UNC-51-RELATED"/>
    <property type="match status" value="1"/>
</dbReference>
<keyword evidence="4" id="KW-0808">Transferase</keyword>
<protein>
    <submittedName>
        <fullName evidence="4">Serine/threonine-protein kinase Nek</fullName>
    </submittedName>
</protein>
<evidence type="ECO:0000259" key="3">
    <source>
        <dbReference type="PROSITE" id="PS51186"/>
    </source>
</evidence>
<feature type="region of interest" description="Disordered" evidence="1">
    <location>
        <begin position="107"/>
        <end position="130"/>
    </location>
</feature>
<dbReference type="InterPro" id="IPR000182">
    <property type="entry name" value="GNAT_dom"/>
</dbReference>
<proteinExistence type="predicted"/>
<dbReference type="SUPFAM" id="SSF55729">
    <property type="entry name" value="Acyl-CoA N-acyltransferases (Nat)"/>
    <property type="match status" value="1"/>
</dbReference>
<dbReference type="InterPro" id="IPR036047">
    <property type="entry name" value="F-box-like_dom_sf"/>
</dbReference>
<dbReference type="Gene3D" id="1.10.510.10">
    <property type="entry name" value="Transferase(Phosphotransferase) domain 1"/>
    <property type="match status" value="1"/>
</dbReference>
<keyword evidence="5" id="KW-1185">Reference proteome</keyword>